<dbReference type="InterPro" id="IPR044292">
    <property type="entry name" value="NPR"/>
</dbReference>
<dbReference type="PANTHER" id="PTHR46475">
    <property type="entry name" value="REGULATORY PROTEIN NPR3"/>
    <property type="match status" value="1"/>
</dbReference>
<dbReference type="GO" id="GO:0009862">
    <property type="term" value="P:systemic acquired resistance, salicylic acid mediated signaling pathway"/>
    <property type="evidence" value="ECO:0007669"/>
    <property type="project" value="InterPro"/>
</dbReference>
<dbReference type="GO" id="GO:0042742">
    <property type="term" value="P:defense response to bacterium"/>
    <property type="evidence" value="ECO:0007669"/>
    <property type="project" value="TreeGrafter"/>
</dbReference>
<dbReference type="GO" id="GO:0005634">
    <property type="term" value="C:nucleus"/>
    <property type="evidence" value="ECO:0007669"/>
    <property type="project" value="TreeGrafter"/>
</dbReference>
<evidence type="ECO:0000313" key="2">
    <source>
        <dbReference type="EnsemblPlants" id="TuG1812G0700000266.01.T01"/>
    </source>
</evidence>
<dbReference type="GO" id="GO:0050832">
    <property type="term" value="P:defense response to fungus"/>
    <property type="evidence" value="ECO:0007669"/>
    <property type="project" value="TreeGrafter"/>
</dbReference>
<dbReference type="GO" id="GO:2000031">
    <property type="term" value="P:regulation of salicylic acid mediated signaling pathway"/>
    <property type="evidence" value="ECO:0007669"/>
    <property type="project" value="InterPro"/>
</dbReference>
<dbReference type="PANTHER" id="PTHR46475:SF1">
    <property type="entry name" value="REGULATORY PROTEIN NPR2"/>
    <property type="match status" value="1"/>
</dbReference>
<dbReference type="AlphaFoldDB" id="A0A8R7QTX0"/>
<dbReference type="EnsemblPlants" id="TuG1812G0700000266.01.T01">
    <property type="protein sequence ID" value="TuG1812G0700000266.01.T01"/>
    <property type="gene ID" value="TuG1812G0700000266.01"/>
</dbReference>
<evidence type="ECO:0000259" key="1">
    <source>
        <dbReference type="Pfam" id="PF12313"/>
    </source>
</evidence>
<dbReference type="InterPro" id="IPR021094">
    <property type="entry name" value="NPR1/NIM1-like_C"/>
</dbReference>
<proteinExistence type="predicted"/>
<reference evidence="3" key="1">
    <citation type="journal article" date="2013" name="Nature">
        <title>Draft genome of the wheat A-genome progenitor Triticum urartu.</title>
        <authorList>
            <person name="Ling H.Q."/>
            <person name="Zhao S."/>
            <person name="Liu D."/>
            <person name="Wang J."/>
            <person name="Sun H."/>
            <person name="Zhang C."/>
            <person name="Fan H."/>
            <person name="Li D."/>
            <person name="Dong L."/>
            <person name="Tao Y."/>
            <person name="Gao C."/>
            <person name="Wu H."/>
            <person name="Li Y."/>
            <person name="Cui Y."/>
            <person name="Guo X."/>
            <person name="Zheng S."/>
            <person name="Wang B."/>
            <person name="Yu K."/>
            <person name="Liang Q."/>
            <person name="Yang W."/>
            <person name="Lou X."/>
            <person name="Chen J."/>
            <person name="Feng M."/>
            <person name="Jian J."/>
            <person name="Zhang X."/>
            <person name="Luo G."/>
            <person name="Jiang Y."/>
            <person name="Liu J."/>
            <person name="Wang Z."/>
            <person name="Sha Y."/>
            <person name="Zhang B."/>
            <person name="Wu H."/>
            <person name="Tang D."/>
            <person name="Shen Q."/>
            <person name="Xue P."/>
            <person name="Zou S."/>
            <person name="Wang X."/>
            <person name="Liu X."/>
            <person name="Wang F."/>
            <person name="Yang Y."/>
            <person name="An X."/>
            <person name="Dong Z."/>
            <person name="Zhang K."/>
            <person name="Zhang X."/>
            <person name="Luo M.C."/>
            <person name="Dvorak J."/>
            <person name="Tong Y."/>
            <person name="Wang J."/>
            <person name="Yang H."/>
            <person name="Li Z."/>
            <person name="Wang D."/>
            <person name="Zhang A."/>
            <person name="Wang J."/>
        </authorList>
    </citation>
    <scope>NUCLEOTIDE SEQUENCE</scope>
    <source>
        <strain evidence="3">cv. G1812</strain>
    </source>
</reference>
<dbReference type="Proteomes" id="UP000015106">
    <property type="component" value="Chromosome 7"/>
</dbReference>
<reference evidence="2" key="3">
    <citation type="submission" date="2022-06" db="UniProtKB">
        <authorList>
            <consortium name="EnsemblPlants"/>
        </authorList>
    </citation>
    <scope>IDENTIFICATION</scope>
</reference>
<sequence length="107" mass="12187">MVHWNLSLGSSANLPPEIQVAAIGLNETPFKISDEHLALMRALSKTVKLRKCFFPRCSNMLDKIRDEEQEPELASLGSTERKRRFHDLQDALLRAFSVDNDEFRSSA</sequence>
<organism evidence="2 3">
    <name type="scientific">Triticum urartu</name>
    <name type="common">Red wild einkorn</name>
    <name type="synonym">Crithodium urartu</name>
    <dbReference type="NCBI Taxonomy" id="4572"/>
    <lineage>
        <taxon>Eukaryota</taxon>
        <taxon>Viridiplantae</taxon>
        <taxon>Streptophyta</taxon>
        <taxon>Embryophyta</taxon>
        <taxon>Tracheophyta</taxon>
        <taxon>Spermatophyta</taxon>
        <taxon>Magnoliopsida</taxon>
        <taxon>Liliopsida</taxon>
        <taxon>Poales</taxon>
        <taxon>Poaceae</taxon>
        <taxon>BOP clade</taxon>
        <taxon>Pooideae</taxon>
        <taxon>Triticodae</taxon>
        <taxon>Triticeae</taxon>
        <taxon>Triticinae</taxon>
        <taxon>Triticum</taxon>
    </lineage>
</organism>
<dbReference type="Pfam" id="PF12313">
    <property type="entry name" value="NPR1_like_C"/>
    <property type="match status" value="1"/>
</dbReference>
<dbReference type="Gramene" id="TuG1812G0700000266.01.T01">
    <property type="protein sequence ID" value="TuG1812G0700000266.01.T01"/>
    <property type="gene ID" value="TuG1812G0700000266.01"/>
</dbReference>
<accession>A0A8R7QTX0</accession>
<keyword evidence="3" id="KW-1185">Reference proteome</keyword>
<name>A0A8R7QTX0_TRIUA</name>
<protein>
    <recommendedName>
        <fullName evidence="1">NPR1/NIM1-like C-terminal domain-containing protein</fullName>
    </recommendedName>
</protein>
<reference evidence="2" key="2">
    <citation type="submission" date="2018-03" db="EMBL/GenBank/DDBJ databases">
        <title>The Triticum urartu genome reveals the dynamic nature of wheat genome evolution.</title>
        <authorList>
            <person name="Ling H."/>
            <person name="Ma B."/>
            <person name="Shi X."/>
            <person name="Liu H."/>
            <person name="Dong L."/>
            <person name="Sun H."/>
            <person name="Cao Y."/>
            <person name="Gao Q."/>
            <person name="Zheng S."/>
            <person name="Li Y."/>
            <person name="Yu Y."/>
            <person name="Du H."/>
            <person name="Qi M."/>
            <person name="Li Y."/>
            <person name="Yu H."/>
            <person name="Cui Y."/>
            <person name="Wang N."/>
            <person name="Chen C."/>
            <person name="Wu H."/>
            <person name="Zhao Y."/>
            <person name="Zhang J."/>
            <person name="Li Y."/>
            <person name="Zhou W."/>
            <person name="Zhang B."/>
            <person name="Hu W."/>
            <person name="Eijk M."/>
            <person name="Tang J."/>
            <person name="Witsenboer H."/>
            <person name="Zhao S."/>
            <person name="Li Z."/>
            <person name="Zhang A."/>
            <person name="Wang D."/>
            <person name="Liang C."/>
        </authorList>
    </citation>
    <scope>NUCLEOTIDE SEQUENCE [LARGE SCALE GENOMIC DNA]</scope>
    <source>
        <strain evidence="2">cv. G1812</strain>
    </source>
</reference>
<feature type="domain" description="NPR1/NIM1-like C-terminal" evidence="1">
    <location>
        <begin position="18"/>
        <end position="106"/>
    </location>
</feature>
<evidence type="ECO:0000313" key="3">
    <source>
        <dbReference type="Proteomes" id="UP000015106"/>
    </source>
</evidence>
<dbReference type="GO" id="GO:2000022">
    <property type="term" value="P:regulation of jasmonic acid mediated signaling pathway"/>
    <property type="evidence" value="ECO:0007669"/>
    <property type="project" value="InterPro"/>
</dbReference>
<dbReference type="GO" id="GO:0005737">
    <property type="term" value="C:cytoplasm"/>
    <property type="evidence" value="ECO:0007669"/>
    <property type="project" value="TreeGrafter"/>
</dbReference>